<evidence type="ECO:0000259" key="7">
    <source>
        <dbReference type="SMART" id="SM00905"/>
    </source>
</evidence>
<comment type="caution">
    <text evidence="8">The sequence shown here is derived from an EMBL/GenBank/DDBJ whole genome shotgun (WGS) entry which is preliminary data.</text>
</comment>
<dbReference type="Pfam" id="PF02152">
    <property type="entry name" value="FolB"/>
    <property type="match status" value="1"/>
</dbReference>
<dbReference type="InterPro" id="IPR043133">
    <property type="entry name" value="GTP-CH-I_C/QueF"/>
</dbReference>
<dbReference type="InterPro" id="IPR006157">
    <property type="entry name" value="FolB_dom"/>
</dbReference>
<evidence type="ECO:0000256" key="6">
    <source>
        <dbReference type="RuleBase" id="RU362079"/>
    </source>
</evidence>
<feature type="domain" description="Dihydroneopterin aldolase/epimerase" evidence="7">
    <location>
        <begin position="4"/>
        <end position="117"/>
    </location>
</feature>
<comment type="catalytic activity">
    <reaction evidence="1 6">
        <text>7,8-dihydroneopterin = 6-hydroxymethyl-7,8-dihydropterin + glycolaldehyde</text>
        <dbReference type="Rhea" id="RHEA:10540"/>
        <dbReference type="ChEBI" id="CHEBI:17001"/>
        <dbReference type="ChEBI" id="CHEBI:17071"/>
        <dbReference type="ChEBI" id="CHEBI:44841"/>
        <dbReference type="EC" id="4.1.2.25"/>
    </reaction>
</comment>
<dbReference type="PANTHER" id="PTHR42844:SF1">
    <property type="entry name" value="DIHYDRONEOPTERIN ALDOLASE 1-RELATED"/>
    <property type="match status" value="1"/>
</dbReference>
<dbReference type="SUPFAM" id="SSF55620">
    <property type="entry name" value="Tetrahydrobiopterin biosynthesis enzymes-like"/>
    <property type="match status" value="1"/>
</dbReference>
<comment type="similarity">
    <text evidence="3 6">Belongs to the DHNA family.</text>
</comment>
<dbReference type="UniPathway" id="UPA00077">
    <property type="reaction ID" value="UER00154"/>
</dbReference>
<dbReference type="SMART" id="SM00905">
    <property type="entry name" value="FolB"/>
    <property type="match status" value="1"/>
</dbReference>
<evidence type="ECO:0000256" key="3">
    <source>
        <dbReference type="ARBA" id="ARBA00005708"/>
    </source>
</evidence>
<keyword evidence="9" id="KW-1185">Reference proteome</keyword>
<proteinExistence type="inferred from homology"/>
<comment type="function">
    <text evidence="6">Catalyzes the conversion of 7,8-dihydroneopterin to 6-hydroxymethyl-7,8-dihydropterin.</text>
</comment>
<dbReference type="GO" id="GO:0046656">
    <property type="term" value="P:folic acid biosynthetic process"/>
    <property type="evidence" value="ECO:0007669"/>
    <property type="project" value="UniProtKB-UniRule"/>
</dbReference>
<evidence type="ECO:0000256" key="4">
    <source>
        <dbReference type="ARBA" id="ARBA00022909"/>
    </source>
</evidence>
<dbReference type="EMBL" id="JACHVB010000060">
    <property type="protein sequence ID" value="MBC2596070.1"/>
    <property type="molecule type" value="Genomic_DNA"/>
</dbReference>
<sequence length="121" mass="12994">MDSIQIDGIEAFGFHGVYAHERENGQNFTAHAKLSLPLGKVGRSDALADTVNYVEVIAVVREVLSGPAFDTLEAVAETASALILERFPLVCAVELTVVKPEAPIENFGGRVSVTVVRERGE</sequence>
<dbReference type="Gene3D" id="3.30.1130.10">
    <property type="match status" value="1"/>
</dbReference>
<dbReference type="EC" id="4.1.2.25" evidence="6"/>
<dbReference type="GO" id="GO:0046654">
    <property type="term" value="P:tetrahydrofolate biosynthetic process"/>
    <property type="evidence" value="ECO:0007669"/>
    <property type="project" value="UniProtKB-UniRule"/>
</dbReference>
<keyword evidence="4 6" id="KW-0289">Folate biosynthesis</keyword>
<dbReference type="InterPro" id="IPR006156">
    <property type="entry name" value="Dihydroneopterin_aldolase"/>
</dbReference>
<dbReference type="Proteomes" id="UP000546464">
    <property type="component" value="Unassembled WGS sequence"/>
</dbReference>
<evidence type="ECO:0000313" key="9">
    <source>
        <dbReference type="Proteomes" id="UP000546464"/>
    </source>
</evidence>
<name>A0A842HIU7_9BACT</name>
<reference evidence="8 9" key="1">
    <citation type="submission" date="2020-07" db="EMBL/GenBank/DDBJ databases">
        <authorList>
            <person name="Feng X."/>
        </authorList>
    </citation>
    <scope>NUCLEOTIDE SEQUENCE [LARGE SCALE GENOMIC DNA]</scope>
    <source>
        <strain evidence="8 9">JCM31066</strain>
    </source>
</reference>
<comment type="pathway">
    <text evidence="2 6">Cofactor biosynthesis; tetrahydrofolate biosynthesis; 2-amino-4-hydroxy-6-hydroxymethyl-7,8-dihydropteridine diphosphate from 7,8-dihydroneopterin triphosphate: step 3/4.</text>
</comment>
<evidence type="ECO:0000256" key="1">
    <source>
        <dbReference type="ARBA" id="ARBA00001353"/>
    </source>
</evidence>
<dbReference type="CDD" id="cd00534">
    <property type="entry name" value="DHNA_DHNTPE"/>
    <property type="match status" value="1"/>
</dbReference>
<organism evidence="8 9">
    <name type="scientific">Ruficoccus amylovorans</name>
    <dbReference type="NCBI Taxonomy" id="1804625"/>
    <lineage>
        <taxon>Bacteria</taxon>
        <taxon>Pseudomonadati</taxon>
        <taxon>Verrucomicrobiota</taxon>
        <taxon>Opitutia</taxon>
        <taxon>Puniceicoccales</taxon>
        <taxon>Cerasicoccaceae</taxon>
        <taxon>Ruficoccus</taxon>
    </lineage>
</organism>
<gene>
    <name evidence="8" type="primary">folB</name>
    <name evidence="8" type="ORF">H5P28_17520</name>
</gene>
<dbReference type="NCBIfam" id="TIGR00525">
    <property type="entry name" value="folB"/>
    <property type="match status" value="1"/>
</dbReference>
<dbReference type="NCBIfam" id="TIGR00526">
    <property type="entry name" value="folB_dom"/>
    <property type="match status" value="1"/>
</dbReference>
<dbReference type="RefSeq" id="WP_185676986.1">
    <property type="nucleotide sequence ID" value="NZ_JACHVB010000060.1"/>
</dbReference>
<dbReference type="GO" id="GO:0004150">
    <property type="term" value="F:dihydroneopterin aldolase activity"/>
    <property type="evidence" value="ECO:0007669"/>
    <property type="project" value="UniProtKB-UniRule"/>
</dbReference>
<evidence type="ECO:0000256" key="5">
    <source>
        <dbReference type="ARBA" id="ARBA00023239"/>
    </source>
</evidence>
<protein>
    <recommendedName>
        <fullName evidence="6">7,8-dihydroneopterin aldolase</fullName>
        <ecNumber evidence="6">4.1.2.25</ecNumber>
    </recommendedName>
</protein>
<dbReference type="PANTHER" id="PTHR42844">
    <property type="entry name" value="DIHYDRONEOPTERIN ALDOLASE 1-RELATED"/>
    <property type="match status" value="1"/>
</dbReference>
<keyword evidence="5 6" id="KW-0456">Lyase</keyword>
<dbReference type="GO" id="GO:0005737">
    <property type="term" value="C:cytoplasm"/>
    <property type="evidence" value="ECO:0007669"/>
    <property type="project" value="TreeGrafter"/>
</dbReference>
<dbReference type="AlphaFoldDB" id="A0A842HIU7"/>
<evidence type="ECO:0000313" key="8">
    <source>
        <dbReference type="EMBL" id="MBC2596070.1"/>
    </source>
</evidence>
<accession>A0A842HIU7</accession>
<evidence type="ECO:0000256" key="2">
    <source>
        <dbReference type="ARBA" id="ARBA00005013"/>
    </source>
</evidence>